<dbReference type="Pfam" id="PF05170">
    <property type="entry name" value="AsmA"/>
    <property type="match status" value="2"/>
</dbReference>
<dbReference type="PANTHER" id="PTHR30441">
    <property type="entry name" value="DUF748 DOMAIN-CONTAINING PROTEIN"/>
    <property type="match status" value="1"/>
</dbReference>
<evidence type="ECO:0000313" key="3">
    <source>
        <dbReference type="EMBL" id="SFM46283.1"/>
    </source>
</evidence>
<keyword evidence="1" id="KW-1133">Transmembrane helix</keyword>
<dbReference type="Proteomes" id="UP000199144">
    <property type="component" value="Unassembled WGS sequence"/>
</dbReference>
<feature type="transmembrane region" description="Helical" evidence="1">
    <location>
        <begin position="6"/>
        <end position="25"/>
    </location>
</feature>
<gene>
    <name evidence="3" type="ORF">SAMN04488042_107226</name>
</gene>
<name>A0A1I4R2Y4_9RHOB</name>
<feature type="domain" description="AsmA" evidence="2">
    <location>
        <begin position="5"/>
        <end position="176"/>
    </location>
</feature>
<accession>A0A1I4R2Y4</accession>
<organism evidence="3 4">
    <name type="scientific">Shimia aestuarii</name>
    <dbReference type="NCBI Taxonomy" id="254406"/>
    <lineage>
        <taxon>Bacteria</taxon>
        <taxon>Pseudomonadati</taxon>
        <taxon>Pseudomonadota</taxon>
        <taxon>Alphaproteobacteria</taxon>
        <taxon>Rhodobacterales</taxon>
        <taxon>Roseobacteraceae</taxon>
    </lineage>
</organism>
<dbReference type="InterPro" id="IPR007844">
    <property type="entry name" value="AsmA"/>
</dbReference>
<keyword evidence="1" id="KW-0472">Membrane</keyword>
<keyword evidence="1" id="KW-0812">Transmembrane</keyword>
<dbReference type="GO" id="GO:0005886">
    <property type="term" value="C:plasma membrane"/>
    <property type="evidence" value="ECO:0007669"/>
    <property type="project" value="TreeGrafter"/>
</dbReference>
<keyword evidence="4" id="KW-1185">Reference proteome</keyword>
<evidence type="ECO:0000256" key="1">
    <source>
        <dbReference type="SAM" id="Phobius"/>
    </source>
</evidence>
<dbReference type="GO" id="GO:0090313">
    <property type="term" value="P:regulation of protein targeting to membrane"/>
    <property type="evidence" value="ECO:0007669"/>
    <property type="project" value="TreeGrafter"/>
</dbReference>
<reference evidence="3 4" key="1">
    <citation type="submission" date="2016-10" db="EMBL/GenBank/DDBJ databases">
        <authorList>
            <person name="de Groot N.N."/>
        </authorList>
    </citation>
    <scope>NUCLEOTIDE SEQUENCE [LARGE SCALE GENOMIC DNA]</scope>
    <source>
        <strain evidence="3 4">DSM 15283</strain>
    </source>
</reference>
<dbReference type="STRING" id="254406.SAMN04488042_107226"/>
<dbReference type="EMBL" id="FOTQ01000007">
    <property type="protein sequence ID" value="SFM46283.1"/>
    <property type="molecule type" value="Genomic_DNA"/>
</dbReference>
<dbReference type="InterPro" id="IPR052894">
    <property type="entry name" value="AsmA-related"/>
</dbReference>
<evidence type="ECO:0000259" key="2">
    <source>
        <dbReference type="Pfam" id="PF05170"/>
    </source>
</evidence>
<protein>
    <submittedName>
        <fullName evidence="3">AsmA protein</fullName>
    </submittedName>
</protein>
<dbReference type="PANTHER" id="PTHR30441:SF4">
    <property type="entry name" value="PROTEIN ASMA"/>
    <property type="match status" value="1"/>
</dbReference>
<sequence length="634" mass="66299">MRLIRILFMVIVVVALGLVGLVMLLPGEKIARLAADQVKAMTGRDLVFEGEVGISWYPVLGVSTGPVTLSNADWSTGGAMFQAESAAIGVDVMSALSGNIRITRIEAVAPDVLLEKAADGRVNWALVPAGDAPDDEGAKAAGPARQVSLELLSIRKARVRYVDHGGDRFEVADLDLDLRWPGVDQPAEIAVTARPAGKDVEIAATVGRLDDLLAGAVSSLGATIKAAGGRVDFDGRVGMAPEAAGRVVADLPDSAAFLRALGLEAGLTGRARMEGEVTLTRAQTLSLRKGIVTALGNTVNAEADVALGGKRPKVTANIVAGKLNLDAMMGGGADSGTTAPADGWSKAPIDTSALGLVDGRVVFGAEAIDLGGIDIGRTRAVVEIDNARAVATLKELAAYEGAVQGTFVANGRSGFSVRGDLSMRQIALKGLLGATAGLNRFTGKADMTMDFLGAGGSVQAIMDSLQGSGNVAVGRGTIEGIDLDKLFRGDPTGGTTVFDQMSASWTIDKGVMKNDDLLMELPKVIARGKGSVGLGKRRIDYTLTPQLRREDGKGLAVPVKVEGRWDNPRITPDMDAVLKQNLAEERKALEEEATKRVEEELGIVKEEGQSTEDAVKKRLEDEAKKGLLKLLGQD</sequence>
<proteinExistence type="predicted"/>
<evidence type="ECO:0000313" key="4">
    <source>
        <dbReference type="Proteomes" id="UP000199144"/>
    </source>
</evidence>
<dbReference type="RefSeq" id="WP_093095060.1">
    <property type="nucleotide sequence ID" value="NZ_FOTQ01000007.1"/>
</dbReference>
<dbReference type="OrthoDB" id="5439561at2"/>
<feature type="domain" description="AsmA" evidence="2">
    <location>
        <begin position="397"/>
        <end position="516"/>
    </location>
</feature>
<dbReference type="AlphaFoldDB" id="A0A1I4R2Y4"/>